<evidence type="ECO:0000313" key="3">
    <source>
        <dbReference type="EMBL" id="ALV07110.1"/>
    </source>
</evidence>
<feature type="chain" id="PRO_5043489693" evidence="2">
    <location>
        <begin position="25"/>
        <end position="413"/>
    </location>
</feature>
<dbReference type="SUPFAM" id="SSF48452">
    <property type="entry name" value="TPR-like"/>
    <property type="match status" value="1"/>
</dbReference>
<feature type="compositionally biased region" description="Low complexity" evidence="1">
    <location>
        <begin position="275"/>
        <end position="295"/>
    </location>
</feature>
<feature type="signal peptide" evidence="2">
    <location>
        <begin position="1"/>
        <end position="24"/>
    </location>
</feature>
<protein>
    <submittedName>
        <fullName evidence="3">Uncharacterized protein</fullName>
    </submittedName>
</protein>
<dbReference type="RefSeq" id="WP_058935283.1">
    <property type="nucleotide sequence ID" value="NZ_CP013729.1"/>
</dbReference>
<evidence type="ECO:0000256" key="2">
    <source>
        <dbReference type="SAM" id="SignalP"/>
    </source>
</evidence>
<organism evidence="3 4">
    <name type="scientific">Roseateles depolymerans</name>
    <dbReference type="NCBI Taxonomy" id="76731"/>
    <lineage>
        <taxon>Bacteria</taxon>
        <taxon>Pseudomonadati</taxon>
        <taxon>Pseudomonadota</taxon>
        <taxon>Betaproteobacteria</taxon>
        <taxon>Burkholderiales</taxon>
        <taxon>Sphaerotilaceae</taxon>
        <taxon>Roseateles</taxon>
    </lineage>
</organism>
<feature type="compositionally biased region" description="Basic and acidic residues" evidence="1">
    <location>
        <begin position="264"/>
        <end position="274"/>
    </location>
</feature>
<feature type="compositionally biased region" description="Basic and acidic residues" evidence="1">
    <location>
        <begin position="229"/>
        <end position="256"/>
    </location>
</feature>
<feature type="region of interest" description="Disordered" evidence="1">
    <location>
        <begin position="151"/>
        <end position="303"/>
    </location>
</feature>
<dbReference type="EMBL" id="CP013729">
    <property type="protein sequence ID" value="ALV07110.1"/>
    <property type="molecule type" value="Genomic_DNA"/>
</dbReference>
<keyword evidence="4" id="KW-1185">Reference proteome</keyword>
<reference evidence="3 4" key="1">
    <citation type="submission" date="2015-12" db="EMBL/GenBank/DDBJ databases">
        <title>Complete genome of Roseateles depolymerans KCTC 42856.</title>
        <authorList>
            <person name="Kim K.M."/>
        </authorList>
    </citation>
    <scope>NUCLEOTIDE SEQUENCE [LARGE SCALE GENOMIC DNA]</scope>
    <source>
        <strain evidence="3 4">KCTC 42856</strain>
    </source>
</reference>
<evidence type="ECO:0000313" key="4">
    <source>
        <dbReference type="Proteomes" id="UP000060699"/>
    </source>
</evidence>
<dbReference type="Gene3D" id="1.25.40.10">
    <property type="entry name" value="Tetratricopeptide repeat domain"/>
    <property type="match status" value="1"/>
</dbReference>
<dbReference type="AlphaFoldDB" id="A0A0U3D0J6"/>
<gene>
    <name evidence="3" type="ORF">RD2015_2645</name>
</gene>
<name>A0A0U3D0J6_9BURK</name>
<proteinExistence type="predicted"/>
<dbReference type="InterPro" id="IPR011990">
    <property type="entry name" value="TPR-like_helical_dom_sf"/>
</dbReference>
<dbReference type="KEGG" id="rdp:RD2015_2645"/>
<sequence precursor="true">MNALSQIKRTALPVLLASAALLSACTTTGTVSERAPDAPPPVARGPVGDFELAQFQRAKDLEQKGQWAEAAWAWEVLTVLRPQEQSYRERLLAVQGQIDAGVAERMQKAQQAQAKGDLDGATQHYLAALGLQPDNAKAADALRAIEKERNKRSYLGTPSRITLRRAAEPKPLTPAQAKAAAAKEAREAKEAAAREAREAKEAARLAEKAAGKDAAKDAPKAVAQGGGKSDAKVAAKDAAGDATAKDTGKDSGKEAVKTAAAKPAGKEAAGDGGKDAVTGTAGKGARTEAAAATAAPGGGGDRNELEHIAMLSAQGEVDEAIALLERRSAQDRRDPSARRLLADLYVRKAERVAVTDRAGGISWLQKCLKIDGKHPRALALMRQWIDASAALGTGGGKTVTAAGPAVPGARSVR</sequence>
<dbReference type="STRING" id="76731.RD2015_2645"/>
<feature type="compositionally biased region" description="Basic and acidic residues" evidence="1">
    <location>
        <begin position="181"/>
        <end position="219"/>
    </location>
</feature>
<dbReference type="Proteomes" id="UP000060699">
    <property type="component" value="Chromosome"/>
</dbReference>
<keyword evidence="2" id="KW-0732">Signal</keyword>
<evidence type="ECO:0000256" key="1">
    <source>
        <dbReference type="SAM" id="MobiDB-lite"/>
    </source>
</evidence>
<accession>A0A0U3D0J6</accession>
<dbReference type="OrthoDB" id="9150566at2"/>